<evidence type="ECO:0000313" key="2">
    <source>
        <dbReference type="EMBL" id="ORY28064.1"/>
    </source>
</evidence>
<comment type="caution">
    <text evidence="2">The sequence shown here is derived from an EMBL/GenBank/DDBJ whole genome shotgun (WGS) entry which is preliminary data.</text>
</comment>
<dbReference type="AlphaFoldDB" id="A0A1Y2B016"/>
<protein>
    <submittedName>
        <fullName evidence="2">Uncharacterized protein</fullName>
    </submittedName>
</protein>
<proteinExistence type="predicted"/>
<feature type="compositionally biased region" description="Low complexity" evidence="1">
    <location>
        <begin position="68"/>
        <end position="93"/>
    </location>
</feature>
<sequence>MGVTCNNDENNNNKNSTISSSNRNRNKILFKHKKSNLVTESLDLFTDYLIPKVLYKNFKIELRHYSNDNDYSSNSSSNEMLNTNNSYSNNQNSVQETLEV</sequence>
<accession>A0A1Y2B016</accession>
<dbReference type="Proteomes" id="UP000193920">
    <property type="component" value="Unassembled WGS sequence"/>
</dbReference>
<keyword evidence="3" id="KW-1185">Reference proteome</keyword>
<reference evidence="2 3" key="1">
    <citation type="submission" date="2016-08" db="EMBL/GenBank/DDBJ databases">
        <title>A Parts List for Fungal Cellulosomes Revealed by Comparative Genomics.</title>
        <authorList>
            <consortium name="DOE Joint Genome Institute"/>
            <person name="Haitjema C.H."/>
            <person name="Gilmore S.P."/>
            <person name="Henske J.K."/>
            <person name="Solomon K.V."/>
            <person name="De Groot R."/>
            <person name="Kuo A."/>
            <person name="Mondo S.J."/>
            <person name="Salamov A.A."/>
            <person name="Labutti K."/>
            <person name="Zhao Z."/>
            <person name="Chiniquy J."/>
            <person name="Barry K."/>
            <person name="Brewer H.M."/>
            <person name="Purvine S.O."/>
            <person name="Wright A.T."/>
            <person name="Boxma B."/>
            <person name="Van Alen T."/>
            <person name="Hackstein J.H."/>
            <person name="Baker S.E."/>
            <person name="Grigoriev I.V."/>
            <person name="O'Malley M.A."/>
        </authorList>
    </citation>
    <scope>NUCLEOTIDE SEQUENCE [LARGE SCALE GENOMIC DNA]</scope>
    <source>
        <strain evidence="2 3">G1</strain>
    </source>
</reference>
<organism evidence="2 3">
    <name type="scientific">Neocallimastix californiae</name>
    <dbReference type="NCBI Taxonomy" id="1754190"/>
    <lineage>
        <taxon>Eukaryota</taxon>
        <taxon>Fungi</taxon>
        <taxon>Fungi incertae sedis</taxon>
        <taxon>Chytridiomycota</taxon>
        <taxon>Chytridiomycota incertae sedis</taxon>
        <taxon>Neocallimastigomycetes</taxon>
        <taxon>Neocallimastigales</taxon>
        <taxon>Neocallimastigaceae</taxon>
        <taxon>Neocallimastix</taxon>
    </lineage>
</organism>
<feature type="compositionally biased region" description="Low complexity" evidence="1">
    <location>
        <begin position="1"/>
        <end position="23"/>
    </location>
</feature>
<evidence type="ECO:0000256" key="1">
    <source>
        <dbReference type="SAM" id="MobiDB-lite"/>
    </source>
</evidence>
<name>A0A1Y2B016_9FUNG</name>
<dbReference type="EMBL" id="MCOG01000188">
    <property type="protein sequence ID" value="ORY28064.1"/>
    <property type="molecule type" value="Genomic_DNA"/>
</dbReference>
<feature type="region of interest" description="Disordered" evidence="1">
    <location>
        <begin position="1"/>
        <end position="25"/>
    </location>
</feature>
<gene>
    <name evidence="2" type="ORF">LY90DRAFT_513200</name>
</gene>
<evidence type="ECO:0000313" key="3">
    <source>
        <dbReference type="Proteomes" id="UP000193920"/>
    </source>
</evidence>
<feature type="region of interest" description="Disordered" evidence="1">
    <location>
        <begin position="66"/>
        <end position="100"/>
    </location>
</feature>